<dbReference type="PANTHER" id="PTHR14052">
    <property type="entry name" value="ORIGIN RECOGNITION COMPLEX SUBUNIT 2"/>
    <property type="match status" value="1"/>
</dbReference>
<dbReference type="GeneID" id="4839598"/>
<keyword evidence="3 5" id="KW-0235">DNA replication</keyword>
<feature type="domain" description="Origin recognition complex subunit 2 winged-helix" evidence="8">
    <location>
        <begin position="603"/>
        <end position="664"/>
    </location>
</feature>
<protein>
    <recommendedName>
        <fullName evidence="5">Origin recognition complex subunit 2</fullName>
    </recommendedName>
</protein>
<dbReference type="GO" id="GO:0006260">
    <property type="term" value="P:DNA replication"/>
    <property type="evidence" value="ECO:0007669"/>
    <property type="project" value="UniProtKB-UniRule"/>
</dbReference>
<dbReference type="eggNOG" id="KOG2928">
    <property type="taxonomic scope" value="Eukaryota"/>
</dbReference>
<dbReference type="RefSeq" id="XP_001384957.2">
    <property type="nucleotide sequence ID" value="XM_001384920.1"/>
</dbReference>
<keyword evidence="10" id="KW-1185">Reference proteome</keyword>
<dbReference type="HOGENOM" id="CLU_382621_0_0_1"/>
<dbReference type="Pfam" id="PF24882">
    <property type="entry name" value="WHD_ORC2"/>
    <property type="match status" value="1"/>
</dbReference>
<comment type="subcellular location">
    <subcellularLocation>
        <location evidence="1 5">Nucleus</location>
    </subcellularLocation>
</comment>
<comment type="subunit">
    <text evidence="5">Component of the origin recognition complex (ORC).</text>
</comment>
<reference evidence="9 10" key="1">
    <citation type="journal article" date="2007" name="Nat. Biotechnol.">
        <title>Genome sequence of the lignocellulose-bioconverting and xylose-fermenting yeast Pichia stipitis.</title>
        <authorList>
            <person name="Jeffries T.W."/>
            <person name="Grigoriev I.V."/>
            <person name="Grimwood J."/>
            <person name="Laplaza J.M."/>
            <person name="Aerts A."/>
            <person name="Salamov A."/>
            <person name="Schmutz J."/>
            <person name="Lindquist E."/>
            <person name="Dehal P."/>
            <person name="Shapiro H."/>
            <person name="Jin Y.S."/>
            <person name="Passoth V."/>
            <person name="Richardson P.M."/>
        </authorList>
    </citation>
    <scope>NUCLEOTIDE SEQUENCE [LARGE SCALE GENOMIC DNA]</scope>
    <source>
        <strain evidence="10">ATCC 58785 / CBS 6054 / NBRC 10063 / NRRL Y-11545</strain>
    </source>
</reference>
<dbReference type="InParanoid" id="A3LW95"/>
<evidence type="ECO:0000313" key="9">
    <source>
        <dbReference type="EMBL" id="ABN66928.2"/>
    </source>
</evidence>
<evidence type="ECO:0000256" key="3">
    <source>
        <dbReference type="ARBA" id="ARBA00022705"/>
    </source>
</evidence>
<dbReference type="GO" id="GO:0005664">
    <property type="term" value="C:nuclear origin of replication recognition complex"/>
    <property type="evidence" value="ECO:0007669"/>
    <property type="project" value="UniProtKB-UniRule"/>
</dbReference>
<feature type="region of interest" description="Disordered" evidence="6">
    <location>
        <begin position="85"/>
        <end position="187"/>
    </location>
</feature>
<feature type="compositionally biased region" description="Basic residues" evidence="6">
    <location>
        <begin position="95"/>
        <end position="104"/>
    </location>
</feature>
<sequence>LSPIKTPNGRAGLRSPQKRSAEDIESSARKRAVRSLYFQLMDEGEDSNDDSVLDDQDKRIAESIIRESHGDEFRAYGSDVELEEDLTVRSPSMGRGKRRAATRKKYTEDSEEEDFEISRVEEAFDSSGDEEEENDDDLSEDSDKEFVSLPRKAPSTSDGAFESPANDTQQRKKVGRPRKSDGVVGKVKSIFHQDDELLFNENRSVGNRNVSTKRTSSTSDSSMASDLLNRTTETSTTPVISGIRDVVETEVDNQVIFEPMPLPKVDGDGNIVDTDYLKKYFSKSDISDVLKGRFLDDNSFFLEGSEGYFEQHNGRARIGGSSLASLAPSVDYSEYIRFIKVLDRICGHEKSRLADLHKFLYHQWCFELSEGYNLNFFGVGSKLSILKDFASNYFPSWFEEVYLGKKLPQIMVVNGYNPSLKFKKILQDILSVFIPKTTRENIKFPKHVSETVPFLIQYVENQRKSSSSTSGTPSLLLLINNIDGECFRNEKIQSYLSVIASLPEVWLVASMDNINAPLLWDSFKLKKFNFLWHDLTTYSTYSTELSFKDVLNMGKSKKFVGNVSAKYVLSSLTDNHKNLYKVLLKMQLDAMGKLPQSSINTSKGSLRHGVEFKALYEACVEQFISSNEITFRTMLSEYVEHKMCKLVTDDAGVEVVFIQFTYDEMNKILNEEF</sequence>
<dbReference type="Proteomes" id="UP000002258">
    <property type="component" value="Chromosome 5"/>
</dbReference>
<evidence type="ECO:0000259" key="8">
    <source>
        <dbReference type="Pfam" id="PF24882"/>
    </source>
</evidence>
<name>A3LW95_PICST</name>
<evidence type="ECO:0000259" key="7">
    <source>
        <dbReference type="Pfam" id="PF04084"/>
    </source>
</evidence>
<dbReference type="KEGG" id="pic:PICST_60622"/>
<proteinExistence type="inferred from homology"/>
<gene>
    <name evidence="9" type="primary">ORC2</name>
    <name evidence="9" type="ORF">PICST_60622</name>
</gene>
<feature type="region of interest" description="Disordered" evidence="6">
    <location>
        <begin position="1"/>
        <end position="29"/>
    </location>
</feature>
<evidence type="ECO:0000256" key="4">
    <source>
        <dbReference type="ARBA" id="ARBA00023242"/>
    </source>
</evidence>
<evidence type="ECO:0000256" key="5">
    <source>
        <dbReference type="RuleBase" id="RU368084"/>
    </source>
</evidence>
<dbReference type="Pfam" id="PF04084">
    <property type="entry name" value="RecA-like_ORC2"/>
    <property type="match status" value="1"/>
</dbReference>
<dbReference type="EMBL" id="CP000499">
    <property type="protein sequence ID" value="ABN66928.2"/>
    <property type="molecule type" value="Genomic_DNA"/>
</dbReference>
<dbReference type="AlphaFoldDB" id="A3LW95"/>
<organism evidence="9 10">
    <name type="scientific">Scheffersomyces stipitis (strain ATCC 58785 / CBS 6054 / NBRC 10063 / NRRL Y-11545)</name>
    <name type="common">Yeast</name>
    <name type="synonym">Pichia stipitis</name>
    <dbReference type="NCBI Taxonomy" id="322104"/>
    <lineage>
        <taxon>Eukaryota</taxon>
        <taxon>Fungi</taxon>
        <taxon>Dikarya</taxon>
        <taxon>Ascomycota</taxon>
        <taxon>Saccharomycotina</taxon>
        <taxon>Pichiomycetes</taxon>
        <taxon>Debaryomycetaceae</taxon>
        <taxon>Scheffersomyces</taxon>
    </lineage>
</organism>
<accession>A3LW95</accession>
<evidence type="ECO:0000256" key="2">
    <source>
        <dbReference type="ARBA" id="ARBA00007421"/>
    </source>
</evidence>
<comment type="similarity">
    <text evidence="2 5">Belongs to the ORC2 family.</text>
</comment>
<dbReference type="PANTHER" id="PTHR14052:SF0">
    <property type="entry name" value="ORIGIN RECOGNITION COMPLEX SUBUNIT 2"/>
    <property type="match status" value="1"/>
</dbReference>
<dbReference type="STRING" id="322104.A3LW95"/>
<keyword evidence="4 5" id="KW-0539">Nucleus</keyword>
<evidence type="ECO:0000313" key="10">
    <source>
        <dbReference type="Proteomes" id="UP000002258"/>
    </source>
</evidence>
<dbReference type="InterPro" id="IPR056773">
    <property type="entry name" value="WHD_ORC2"/>
</dbReference>
<evidence type="ECO:0000256" key="6">
    <source>
        <dbReference type="SAM" id="MobiDB-lite"/>
    </source>
</evidence>
<dbReference type="OrthoDB" id="346673at2759"/>
<evidence type="ECO:0000256" key="1">
    <source>
        <dbReference type="ARBA" id="ARBA00004123"/>
    </source>
</evidence>
<feature type="compositionally biased region" description="Acidic residues" evidence="6">
    <location>
        <begin position="123"/>
        <end position="143"/>
    </location>
</feature>
<feature type="compositionally biased region" description="Basic and acidic residues" evidence="6">
    <location>
        <begin position="19"/>
        <end position="28"/>
    </location>
</feature>
<dbReference type="FunCoup" id="A3LW95">
    <property type="interactions" value="1025"/>
</dbReference>
<feature type="non-terminal residue" evidence="9">
    <location>
        <position position="1"/>
    </location>
</feature>
<dbReference type="InterPro" id="IPR056772">
    <property type="entry name" value="RecA-like_ORC2"/>
</dbReference>
<comment type="function">
    <text evidence="5">Component of the origin recognition complex (ORC) that binds origins of replication. DNA-binding is ATP-dependent. ORC is required to assemble the pre-replication complex necessary to initiate DNA replication.</text>
</comment>
<dbReference type="OMA" id="YVEHKMC"/>
<dbReference type="GO" id="GO:0003688">
    <property type="term" value="F:DNA replication origin binding"/>
    <property type="evidence" value="ECO:0007669"/>
    <property type="project" value="UniProtKB-UniRule"/>
</dbReference>
<dbReference type="InterPro" id="IPR007220">
    <property type="entry name" value="ORC2"/>
</dbReference>
<feature type="domain" description="Origin recognition complex subunit 2 RecA-like" evidence="7">
    <location>
        <begin position="349"/>
        <end position="535"/>
    </location>
</feature>